<gene>
    <name evidence="1" type="ORF">X975_12299</name>
</gene>
<dbReference type="AlphaFoldDB" id="A0A087TPJ2"/>
<evidence type="ECO:0000313" key="2">
    <source>
        <dbReference type="Proteomes" id="UP000054359"/>
    </source>
</evidence>
<name>A0A087TPJ2_STEMI</name>
<dbReference type="EMBL" id="KK116190">
    <property type="protein sequence ID" value="KFM67031.1"/>
    <property type="molecule type" value="Genomic_DNA"/>
</dbReference>
<evidence type="ECO:0000313" key="1">
    <source>
        <dbReference type="EMBL" id="KFM67031.1"/>
    </source>
</evidence>
<protein>
    <submittedName>
        <fullName evidence="1">Uncharacterized protein</fullName>
    </submittedName>
</protein>
<dbReference type="Proteomes" id="UP000054359">
    <property type="component" value="Unassembled WGS sequence"/>
</dbReference>
<sequence length="37" mass="3871">MMFPDLPETDGAGCEQLAMLVACQAAAVSSLNEWTGI</sequence>
<feature type="non-terminal residue" evidence="1">
    <location>
        <position position="37"/>
    </location>
</feature>
<proteinExistence type="predicted"/>
<organism evidence="1 2">
    <name type="scientific">Stegodyphus mimosarum</name>
    <name type="common">African social velvet spider</name>
    <dbReference type="NCBI Taxonomy" id="407821"/>
    <lineage>
        <taxon>Eukaryota</taxon>
        <taxon>Metazoa</taxon>
        <taxon>Ecdysozoa</taxon>
        <taxon>Arthropoda</taxon>
        <taxon>Chelicerata</taxon>
        <taxon>Arachnida</taxon>
        <taxon>Araneae</taxon>
        <taxon>Araneomorphae</taxon>
        <taxon>Entelegynae</taxon>
        <taxon>Eresoidea</taxon>
        <taxon>Eresidae</taxon>
        <taxon>Stegodyphus</taxon>
    </lineage>
</organism>
<keyword evidence="2" id="KW-1185">Reference proteome</keyword>
<accession>A0A087TPJ2</accession>
<reference evidence="1 2" key="1">
    <citation type="submission" date="2013-11" db="EMBL/GenBank/DDBJ databases">
        <title>Genome sequencing of Stegodyphus mimosarum.</title>
        <authorList>
            <person name="Bechsgaard J."/>
        </authorList>
    </citation>
    <scope>NUCLEOTIDE SEQUENCE [LARGE SCALE GENOMIC DNA]</scope>
</reference>